<organism evidence="2 3">
    <name type="scientific">Streptomyces roseoverticillatus</name>
    <dbReference type="NCBI Taxonomy" id="66429"/>
    <lineage>
        <taxon>Bacteria</taxon>
        <taxon>Bacillati</taxon>
        <taxon>Actinomycetota</taxon>
        <taxon>Actinomycetes</taxon>
        <taxon>Kitasatosporales</taxon>
        <taxon>Streptomycetaceae</taxon>
        <taxon>Streptomyces</taxon>
    </lineage>
</organism>
<keyword evidence="3" id="KW-1185">Reference proteome</keyword>
<evidence type="ECO:0000256" key="1">
    <source>
        <dbReference type="SAM" id="MobiDB-lite"/>
    </source>
</evidence>
<proteinExistence type="predicted"/>
<evidence type="ECO:0000313" key="3">
    <source>
        <dbReference type="Proteomes" id="UP001552479"/>
    </source>
</evidence>
<feature type="region of interest" description="Disordered" evidence="1">
    <location>
        <begin position="52"/>
        <end position="74"/>
    </location>
</feature>
<protein>
    <submittedName>
        <fullName evidence="2">Uncharacterized protein</fullName>
    </submittedName>
</protein>
<dbReference type="RefSeq" id="WP_366086465.1">
    <property type="nucleotide sequence ID" value="NZ_JBFASG010000001.1"/>
</dbReference>
<evidence type="ECO:0000313" key="2">
    <source>
        <dbReference type="EMBL" id="MEV4921609.1"/>
    </source>
</evidence>
<dbReference type="EMBL" id="JBFASG010000001">
    <property type="protein sequence ID" value="MEV4921609.1"/>
    <property type="molecule type" value="Genomic_DNA"/>
</dbReference>
<sequence length="74" mass="8087">MEKHADDEAELGSVRPVVIPIPPRPVPPNNMVLCEEHSGTHVETIACRRPRTAAAGPTWSTGRRPPPLIDQEVC</sequence>
<feature type="region of interest" description="Disordered" evidence="1">
    <location>
        <begin position="1"/>
        <end position="22"/>
    </location>
</feature>
<reference evidence="2 3" key="1">
    <citation type="submission" date="2024-06" db="EMBL/GenBank/DDBJ databases">
        <title>The Natural Products Discovery Center: Release of the First 8490 Sequenced Strains for Exploring Actinobacteria Biosynthetic Diversity.</title>
        <authorList>
            <person name="Kalkreuter E."/>
            <person name="Kautsar S.A."/>
            <person name="Yang D."/>
            <person name="Bader C.D."/>
            <person name="Teijaro C.N."/>
            <person name="Fluegel L."/>
            <person name="Davis C.M."/>
            <person name="Simpson J.R."/>
            <person name="Lauterbach L."/>
            <person name="Steele A.D."/>
            <person name="Gui C."/>
            <person name="Meng S."/>
            <person name="Li G."/>
            <person name="Viehrig K."/>
            <person name="Ye F."/>
            <person name="Su P."/>
            <person name="Kiefer A.F."/>
            <person name="Nichols A."/>
            <person name="Cepeda A.J."/>
            <person name="Yan W."/>
            <person name="Fan B."/>
            <person name="Jiang Y."/>
            <person name="Adhikari A."/>
            <person name="Zheng C.-J."/>
            <person name="Schuster L."/>
            <person name="Cowan T.M."/>
            <person name="Smanski M.J."/>
            <person name="Chevrette M.G."/>
            <person name="De Carvalho L.P.S."/>
            <person name="Shen B."/>
        </authorList>
    </citation>
    <scope>NUCLEOTIDE SEQUENCE [LARGE SCALE GENOMIC DNA]</scope>
    <source>
        <strain evidence="2 3">NPDC053791</strain>
    </source>
</reference>
<gene>
    <name evidence="2" type="ORF">AB0L03_01930</name>
</gene>
<accession>A0ABV3INC9</accession>
<dbReference type="Proteomes" id="UP001552479">
    <property type="component" value="Unassembled WGS sequence"/>
</dbReference>
<comment type="caution">
    <text evidence="2">The sequence shown here is derived from an EMBL/GenBank/DDBJ whole genome shotgun (WGS) entry which is preliminary data.</text>
</comment>
<name>A0ABV3INC9_9ACTN</name>